<feature type="domain" description="ABC transporter" evidence="8">
    <location>
        <begin position="20"/>
        <end position="268"/>
    </location>
</feature>
<dbReference type="AlphaFoldDB" id="A0A1G9CZZ9"/>
<comment type="function">
    <text evidence="6">Probable component of a branched-chain amino-acid transport system.</text>
</comment>
<dbReference type="PANTHER" id="PTHR45772:SF9">
    <property type="entry name" value="CONSERVED COMPONENT OF ABC TRANSPORTER FOR NATURAL AMINO ACIDS"/>
    <property type="match status" value="1"/>
</dbReference>
<dbReference type="PROSITE" id="PS00211">
    <property type="entry name" value="ABC_TRANSPORTER_1"/>
    <property type="match status" value="1"/>
</dbReference>
<dbReference type="InterPro" id="IPR003593">
    <property type="entry name" value="AAA+_ATPase"/>
</dbReference>
<dbReference type="GO" id="GO:0016887">
    <property type="term" value="F:ATP hydrolysis activity"/>
    <property type="evidence" value="ECO:0007669"/>
    <property type="project" value="InterPro"/>
</dbReference>
<dbReference type="PROSITE" id="PS50893">
    <property type="entry name" value="ABC_TRANSPORTER_2"/>
    <property type="match status" value="1"/>
</dbReference>
<dbReference type="InterPro" id="IPR017871">
    <property type="entry name" value="ABC_transporter-like_CS"/>
</dbReference>
<evidence type="ECO:0000313" key="10">
    <source>
        <dbReference type="Proteomes" id="UP000198882"/>
    </source>
</evidence>
<evidence type="ECO:0000313" key="9">
    <source>
        <dbReference type="EMBL" id="SDK57153.1"/>
    </source>
</evidence>
<dbReference type="Proteomes" id="UP000198882">
    <property type="component" value="Unassembled WGS sequence"/>
</dbReference>
<dbReference type="Pfam" id="PF00005">
    <property type="entry name" value="ABC_tran"/>
    <property type="match status" value="1"/>
</dbReference>
<accession>A0A1G9CZZ9</accession>
<protein>
    <recommendedName>
        <fullName evidence="7">Probable branched-chain amino acid transport ATP-binding protein LivG</fullName>
    </recommendedName>
</protein>
<keyword evidence="5" id="KW-0029">Amino-acid transport</keyword>
<evidence type="ECO:0000256" key="7">
    <source>
        <dbReference type="ARBA" id="ARBA00072811"/>
    </source>
</evidence>
<dbReference type="Gene3D" id="3.40.50.300">
    <property type="entry name" value="P-loop containing nucleotide triphosphate hydrolases"/>
    <property type="match status" value="1"/>
</dbReference>
<dbReference type="SMART" id="SM00382">
    <property type="entry name" value="AAA"/>
    <property type="match status" value="1"/>
</dbReference>
<keyword evidence="10" id="KW-1185">Reference proteome</keyword>
<keyword evidence="3" id="KW-0547">Nucleotide-binding</keyword>
<dbReference type="CDD" id="cd03219">
    <property type="entry name" value="ABC_Mj1267_LivG_branched"/>
    <property type="match status" value="1"/>
</dbReference>
<proteinExistence type="inferred from homology"/>
<evidence type="ECO:0000256" key="6">
    <source>
        <dbReference type="ARBA" id="ARBA00056071"/>
    </source>
</evidence>
<dbReference type="InterPro" id="IPR003439">
    <property type="entry name" value="ABC_transporter-like_ATP-bd"/>
</dbReference>
<dbReference type="InterPro" id="IPR027417">
    <property type="entry name" value="P-loop_NTPase"/>
</dbReference>
<dbReference type="OrthoDB" id="44250at2157"/>
<dbReference type="InterPro" id="IPR051120">
    <property type="entry name" value="ABC_AA/LPS_Transport"/>
</dbReference>
<comment type="similarity">
    <text evidence="1">Belongs to the ABC transporter superfamily.</text>
</comment>
<dbReference type="GO" id="GO:0005524">
    <property type="term" value="F:ATP binding"/>
    <property type="evidence" value="ECO:0007669"/>
    <property type="project" value="UniProtKB-KW"/>
</dbReference>
<evidence type="ECO:0000256" key="1">
    <source>
        <dbReference type="ARBA" id="ARBA00005417"/>
    </source>
</evidence>
<dbReference type="GO" id="GO:0005886">
    <property type="term" value="C:plasma membrane"/>
    <property type="evidence" value="ECO:0007669"/>
    <property type="project" value="TreeGrafter"/>
</dbReference>
<sequence length="269" mass="29322">MSSFELTYDGANLQKENTVLEVAGLKKSFGGLVVTDDVSLAIESGSITGMIGPNGAGKSTLFNQISGFYDPDDGTVEVNGTDVTGKQPNKIVQEGLLRTFQTPRRLEKMTVREAMLVGAQSQLGESILPLWISGAEVTREERANLERAMELLEFFEIDHLATEPTTSLSGGQMKLLALARALMAEPDILLLDEPVAGINPTLVNQIAGFIEELNQEQGYTFFIIEHDIEFLMGLAEEVIVLNQGRVLLEGTPETVQSDERVINAYLGDM</sequence>
<evidence type="ECO:0000256" key="2">
    <source>
        <dbReference type="ARBA" id="ARBA00022448"/>
    </source>
</evidence>
<evidence type="ECO:0000259" key="8">
    <source>
        <dbReference type="PROSITE" id="PS50893"/>
    </source>
</evidence>
<dbReference type="SUPFAM" id="SSF52540">
    <property type="entry name" value="P-loop containing nucleoside triphosphate hydrolases"/>
    <property type="match status" value="1"/>
</dbReference>
<keyword evidence="2" id="KW-0813">Transport</keyword>
<dbReference type="PANTHER" id="PTHR45772">
    <property type="entry name" value="CONSERVED COMPONENT OF ABC TRANSPORTER FOR NATURAL AMINO ACIDS-RELATED"/>
    <property type="match status" value="1"/>
</dbReference>
<dbReference type="InterPro" id="IPR032823">
    <property type="entry name" value="BCA_ABC_TP_C"/>
</dbReference>
<dbReference type="EMBL" id="FNFE01000005">
    <property type="protein sequence ID" value="SDK57153.1"/>
    <property type="molecule type" value="Genomic_DNA"/>
</dbReference>
<dbReference type="FunFam" id="3.40.50.300:FF:000421">
    <property type="entry name" value="Branched-chain amino acid ABC transporter ATP-binding protein"/>
    <property type="match status" value="1"/>
</dbReference>
<dbReference type="Pfam" id="PF12399">
    <property type="entry name" value="BCA_ABC_TP_C"/>
    <property type="match status" value="1"/>
</dbReference>
<organism evidence="9 10">
    <name type="scientific">Natronorubrum texcoconense</name>
    <dbReference type="NCBI Taxonomy" id="1095776"/>
    <lineage>
        <taxon>Archaea</taxon>
        <taxon>Methanobacteriati</taxon>
        <taxon>Methanobacteriota</taxon>
        <taxon>Stenosarchaea group</taxon>
        <taxon>Halobacteria</taxon>
        <taxon>Halobacteriales</taxon>
        <taxon>Natrialbaceae</taxon>
        <taxon>Natronorubrum</taxon>
    </lineage>
</organism>
<keyword evidence="4 9" id="KW-0067">ATP-binding</keyword>
<dbReference type="STRING" id="1095776.SAMN04515672_3371"/>
<evidence type="ECO:0000256" key="3">
    <source>
        <dbReference type="ARBA" id="ARBA00022741"/>
    </source>
</evidence>
<evidence type="ECO:0000256" key="4">
    <source>
        <dbReference type="ARBA" id="ARBA00022840"/>
    </source>
</evidence>
<gene>
    <name evidence="9" type="ORF">SAMN04515672_3371</name>
</gene>
<name>A0A1G9CZZ9_9EURY</name>
<evidence type="ECO:0000256" key="5">
    <source>
        <dbReference type="ARBA" id="ARBA00022970"/>
    </source>
</evidence>
<dbReference type="GO" id="GO:0006865">
    <property type="term" value="P:amino acid transport"/>
    <property type="evidence" value="ECO:0007669"/>
    <property type="project" value="UniProtKB-KW"/>
</dbReference>
<reference evidence="10" key="1">
    <citation type="submission" date="2016-10" db="EMBL/GenBank/DDBJ databases">
        <authorList>
            <person name="Varghese N."/>
            <person name="Submissions S."/>
        </authorList>
    </citation>
    <scope>NUCLEOTIDE SEQUENCE [LARGE SCALE GENOMIC DNA]</scope>
    <source>
        <strain evidence="10">B4,CECT 8067,JCM 17497</strain>
    </source>
</reference>
<dbReference type="RefSeq" id="WP_090309601.1">
    <property type="nucleotide sequence ID" value="NZ_FNFE01000005.1"/>
</dbReference>